<proteinExistence type="predicted"/>
<name>A0A7S3Z861_9EUKA</name>
<evidence type="ECO:0000313" key="2">
    <source>
        <dbReference type="EMBL" id="CAE0674969.1"/>
    </source>
</evidence>
<feature type="region of interest" description="Disordered" evidence="1">
    <location>
        <begin position="135"/>
        <end position="157"/>
    </location>
</feature>
<gene>
    <name evidence="2" type="ORF">LGLO00237_LOCUS26745</name>
</gene>
<evidence type="ECO:0000256" key="1">
    <source>
        <dbReference type="SAM" id="MobiDB-lite"/>
    </source>
</evidence>
<dbReference type="EMBL" id="HBIV01037610">
    <property type="protein sequence ID" value="CAE0674969.1"/>
    <property type="molecule type" value="Transcribed_RNA"/>
</dbReference>
<sequence length="157" mass="17462">MHTAPEVSQDRGAMPPSTTGPMSGLCTVIGILQIPKRGDFCCLVMRAIAVDAKRQNLESRYRQNVRARSMIAKKLHRMGYDKKRIKCLVPAPAHCEHLTASLRTPTSRRGELTKIRTYPTALRNRRRRLSLVGNVSDQESAASAKQPKIIGGRTTRA</sequence>
<dbReference type="AlphaFoldDB" id="A0A7S3Z861"/>
<reference evidence="2" key="1">
    <citation type="submission" date="2021-01" db="EMBL/GenBank/DDBJ databases">
        <authorList>
            <person name="Corre E."/>
            <person name="Pelletier E."/>
            <person name="Niang G."/>
            <person name="Scheremetjew M."/>
            <person name="Finn R."/>
            <person name="Kale V."/>
            <person name="Holt S."/>
            <person name="Cochrane G."/>
            <person name="Meng A."/>
            <person name="Brown T."/>
            <person name="Cohen L."/>
        </authorList>
    </citation>
    <scope>NUCLEOTIDE SEQUENCE</scope>
    <source>
        <strain evidence="2">CCCM811</strain>
    </source>
</reference>
<accession>A0A7S3Z861</accession>
<organism evidence="2">
    <name type="scientific">Lotharella globosa</name>
    <dbReference type="NCBI Taxonomy" id="91324"/>
    <lineage>
        <taxon>Eukaryota</taxon>
        <taxon>Sar</taxon>
        <taxon>Rhizaria</taxon>
        <taxon>Cercozoa</taxon>
        <taxon>Chlorarachniophyceae</taxon>
        <taxon>Lotharella</taxon>
    </lineage>
</organism>
<protein>
    <submittedName>
        <fullName evidence="2">Uncharacterized protein</fullName>
    </submittedName>
</protein>